<feature type="compositionally biased region" description="Acidic residues" evidence="1">
    <location>
        <begin position="73"/>
        <end position="88"/>
    </location>
</feature>
<dbReference type="Proteomes" id="UP000011064">
    <property type="component" value="Unassembled WGS sequence"/>
</dbReference>
<sequence>MEAEVLEAVECLLHPRDSDQIRRREIDRVPRLDRTTEQSMFRALEEARRSVLRALLESAALIEPGRPNPVAETEPEAGPEPEPEEDAGPDFISSLAGLRGLDCEEALTRLSELDLDVILVERVIAELRRRKDPAGASLSLQLGRYLIARDRV</sequence>
<organism evidence="2 3">
    <name type="scientific">Pseudogymnoascus destructans (strain ATCC MYA-4855 / 20631-21)</name>
    <name type="common">Bat white-nose syndrome fungus</name>
    <name type="synonym">Geomyces destructans</name>
    <dbReference type="NCBI Taxonomy" id="658429"/>
    <lineage>
        <taxon>Eukaryota</taxon>
        <taxon>Fungi</taxon>
        <taxon>Dikarya</taxon>
        <taxon>Ascomycota</taxon>
        <taxon>Pezizomycotina</taxon>
        <taxon>Leotiomycetes</taxon>
        <taxon>Thelebolales</taxon>
        <taxon>Thelebolaceae</taxon>
        <taxon>Pseudogymnoascus</taxon>
    </lineage>
</organism>
<accession>L8FTH3</accession>
<name>L8FTH3_PSED2</name>
<dbReference type="HOGENOM" id="CLU_1726702_0_0_1"/>
<feature type="region of interest" description="Disordered" evidence="1">
    <location>
        <begin position="63"/>
        <end position="91"/>
    </location>
</feature>
<evidence type="ECO:0000256" key="1">
    <source>
        <dbReference type="SAM" id="MobiDB-lite"/>
    </source>
</evidence>
<dbReference type="AlphaFoldDB" id="L8FTH3"/>
<gene>
    <name evidence="2" type="ORF">GMDG_09010</name>
</gene>
<proteinExistence type="predicted"/>
<evidence type="ECO:0000313" key="2">
    <source>
        <dbReference type="EMBL" id="ELR04255.1"/>
    </source>
</evidence>
<dbReference type="EMBL" id="GL574902">
    <property type="protein sequence ID" value="ELR04255.1"/>
    <property type="molecule type" value="Genomic_DNA"/>
</dbReference>
<dbReference type="InParanoid" id="L8FTH3"/>
<reference evidence="3" key="1">
    <citation type="submission" date="2010-09" db="EMBL/GenBank/DDBJ databases">
        <title>The genome sequence of Geomyces destructans 20631-21.</title>
        <authorList>
            <consortium name="The Broad Institute Genome Sequencing Platform"/>
            <person name="Cuomo C.A."/>
            <person name="Blehert D.S."/>
            <person name="Lorch J.M."/>
            <person name="Young S.K."/>
            <person name="Zeng Q."/>
            <person name="Gargeya S."/>
            <person name="Fitzgerald M."/>
            <person name="Haas B."/>
            <person name="Abouelleil A."/>
            <person name="Alvarado L."/>
            <person name="Arachchi H.M."/>
            <person name="Berlin A."/>
            <person name="Brown A."/>
            <person name="Chapman S.B."/>
            <person name="Chen Z."/>
            <person name="Dunbar C."/>
            <person name="Freedman E."/>
            <person name="Gearin G."/>
            <person name="Gellesch M."/>
            <person name="Goldberg J."/>
            <person name="Griggs A."/>
            <person name="Gujja S."/>
            <person name="Heiman D."/>
            <person name="Howarth C."/>
            <person name="Larson L."/>
            <person name="Lui A."/>
            <person name="MacDonald P.J.P."/>
            <person name="Montmayeur A."/>
            <person name="Murphy C."/>
            <person name="Neiman D."/>
            <person name="Pearson M."/>
            <person name="Priest M."/>
            <person name="Roberts A."/>
            <person name="Saif S."/>
            <person name="Shea T."/>
            <person name="Shenoy N."/>
            <person name="Sisk P."/>
            <person name="Stolte C."/>
            <person name="Sykes S."/>
            <person name="Wortman J."/>
            <person name="Nusbaum C."/>
            <person name="Birren B."/>
        </authorList>
    </citation>
    <scope>NUCLEOTIDE SEQUENCE [LARGE SCALE GENOMIC DNA]</scope>
    <source>
        <strain evidence="3">ATCC MYA-4855 / 20631-21</strain>
    </source>
</reference>
<evidence type="ECO:0000313" key="3">
    <source>
        <dbReference type="Proteomes" id="UP000011064"/>
    </source>
</evidence>
<dbReference type="VEuPathDB" id="FungiDB:GMDG_09010"/>
<keyword evidence="3" id="KW-1185">Reference proteome</keyword>
<feature type="non-terminal residue" evidence="2">
    <location>
        <position position="152"/>
    </location>
</feature>
<protein>
    <submittedName>
        <fullName evidence="2">Uncharacterized protein</fullName>
    </submittedName>
</protein>